<feature type="region of interest" description="Disordered" evidence="3">
    <location>
        <begin position="73"/>
        <end position="110"/>
    </location>
</feature>
<evidence type="ECO:0000259" key="4">
    <source>
        <dbReference type="Pfam" id="PF26580"/>
    </source>
</evidence>
<feature type="compositionally biased region" description="Basic residues" evidence="3">
    <location>
        <begin position="36"/>
        <end position="54"/>
    </location>
</feature>
<comment type="caution">
    <text evidence="5">The sequence shown here is derived from an EMBL/GenBank/DDBJ whole genome shotgun (WGS) entry which is preliminary data.</text>
</comment>
<keyword evidence="6" id="KW-1185">Reference proteome</keyword>
<proteinExistence type="inferred from homology"/>
<dbReference type="Pfam" id="PF26580">
    <property type="entry name" value="Mtb12_C"/>
    <property type="match status" value="1"/>
</dbReference>
<name>A0ABN1HHV3_9ACTN</name>
<feature type="region of interest" description="Disordered" evidence="3">
    <location>
        <begin position="30"/>
        <end position="56"/>
    </location>
</feature>
<dbReference type="Proteomes" id="UP001500724">
    <property type="component" value="Unassembled WGS sequence"/>
</dbReference>
<organism evidence="5 6">
    <name type="scientific">Streptomyces thermocarboxydovorans</name>
    <dbReference type="NCBI Taxonomy" id="59298"/>
    <lineage>
        <taxon>Bacteria</taxon>
        <taxon>Bacillati</taxon>
        <taxon>Actinomycetota</taxon>
        <taxon>Actinomycetes</taxon>
        <taxon>Kitasatosporales</taxon>
        <taxon>Streptomycetaceae</taxon>
        <taxon>Streptomyces</taxon>
    </lineage>
</organism>
<reference evidence="5 6" key="1">
    <citation type="journal article" date="2019" name="Int. J. Syst. Evol. Microbiol.">
        <title>The Global Catalogue of Microorganisms (GCM) 10K type strain sequencing project: providing services to taxonomists for standard genome sequencing and annotation.</title>
        <authorList>
            <consortium name="The Broad Institute Genomics Platform"/>
            <consortium name="The Broad Institute Genome Sequencing Center for Infectious Disease"/>
            <person name="Wu L."/>
            <person name="Ma J."/>
        </authorList>
    </citation>
    <scope>NUCLEOTIDE SEQUENCE [LARGE SCALE GENOMIC DNA]</scope>
    <source>
        <strain evidence="5 6">JCM 10367</strain>
    </source>
</reference>
<sequence>MHYALWKLTLKEPGAHGPDRHPVVSQMVLGSDLRRGTRGTRGTRGRGRGPRPTRRGSALAAAVILVLGPGLAACGDDDGGGDSSPPPTPTPERTTSAPASAPADRAAAEQEIRQNWEKFFDPATSLEDKTTILENGEQMSPVLQAFSGDQRGGQVQAKVTEITFTSPTGADVTYTLTLKGATVLPDASGTAVEQDGTWKVSAKTLCALVQMSGNGSATAVPGC</sequence>
<keyword evidence="1" id="KW-0732">Signal</keyword>
<comment type="similarity">
    <text evidence="2">Belongs to the MTB12 family.</text>
</comment>
<protein>
    <recommendedName>
        <fullName evidence="4">Low molecular weight antigen MTB12-like C-terminal domain-containing protein</fullName>
    </recommendedName>
</protein>
<evidence type="ECO:0000256" key="3">
    <source>
        <dbReference type="SAM" id="MobiDB-lite"/>
    </source>
</evidence>
<dbReference type="EMBL" id="BAAAGU010000029">
    <property type="protein sequence ID" value="GAA0650692.1"/>
    <property type="molecule type" value="Genomic_DNA"/>
</dbReference>
<gene>
    <name evidence="5" type="ORF">GCM10009535_30990</name>
</gene>
<dbReference type="InterPro" id="IPR058644">
    <property type="entry name" value="Mtb12-like_C"/>
</dbReference>
<evidence type="ECO:0000313" key="6">
    <source>
        <dbReference type="Proteomes" id="UP001500724"/>
    </source>
</evidence>
<evidence type="ECO:0000256" key="1">
    <source>
        <dbReference type="ARBA" id="ARBA00022729"/>
    </source>
</evidence>
<feature type="compositionally biased region" description="Low complexity" evidence="3">
    <location>
        <begin position="91"/>
        <end position="105"/>
    </location>
</feature>
<evidence type="ECO:0000256" key="2">
    <source>
        <dbReference type="ARBA" id="ARBA00093774"/>
    </source>
</evidence>
<feature type="domain" description="Low molecular weight antigen MTB12-like C-terminal" evidence="4">
    <location>
        <begin position="106"/>
        <end position="215"/>
    </location>
</feature>
<accession>A0ABN1HHV3</accession>
<evidence type="ECO:0000313" key="5">
    <source>
        <dbReference type="EMBL" id="GAA0650692.1"/>
    </source>
</evidence>